<feature type="domain" description="HTH asnC-type" evidence="4">
    <location>
        <begin position="6"/>
        <end position="68"/>
    </location>
</feature>
<organism evidence="5 6">
    <name type="scientific">Marinibacterium profundimaris</name>
    <dbReference type="NCBI Taxonomy" id="1679460"/>
    <lineage>
        <taxon>Bacteria</taxon>
        <taxon>Pseudomonadati</taxon>
        <taxon>Pseudomonadota</taxon>
        <taxon>Alphaproteobacteria</taxon>
        <taxon>Rhodobacterales</taxon>
        <taxon>Paracoccaceae</taxon>
        <taxon>Marinibacterium</taxon>
    </lineage>
</organism>
<dbReference type="Gene3D" id="3.30.70.920">
    <property type="match status" value="1"/>
</dbReference>
<dbReference type="Pfam" id="PF01037">
    <property type="entry name" value="AsnC_trans_reg"/>
    <property type="match status" value="1"/>
</dbReference>
<gene>
    <name evidence="5" type="ORF">ATO3_09705</name>
</gene>
<dbReference type="GO" id="GO:0043200">
    <property type="term" value="P:response to amino acid"/>
    <property type="evidence" value="ECO:0007669"/>
    <property type="project" value="TreeGrafter"/>
</dbReference>
<dbReference type="SUPFAM" id="SSF46785">
    <property type="entry name" value="Winged helix' DNA-binding domain"/>
    <property type="match status" value="1"/>
</dbReference>
<dbReference type="Pfam" id="PF13412">
    <property type="entry name" value="HTH_24"/>
    <property type="match status" value="1"/>
</dbReference>
<dbReference type="GO" id="GO:0006355">
    <property type="term" value="P:regulation of DNA-templated transcription"/>
    <property type="evidence" value="ECO:0007669"/>
    <property type="project" value="UniProtKB-ARBA"/>
</dbReference>
<dbReference type="InterPro" id="IPR000485">
    <property type="entry name" value="AsnC-type_HTH_dom"/>
</dbReference>
<proteinExistence type="predicted"/>
<dbReference type="InterPro" id="IPR019887">
    <property type="entry name" value="Tscrpt_reg_AsnC/Lrp_C"/>
</dbReference>
<evidence type="ECO:0000256" key="1">
    <source>
        <dbReference type="ARBA" id="ARBA00023015"/>
    </source>
</evidence>
<keyword evidence="1" id="KW-0805">Transcription regulation</keyword>
<dbReference type="SMART" id="SM00344">
    <property type="entry name" value="HTH_ASNC"/>
    <property type="match status" value="1"/>
</dbReference>
<protein>
    <submittedName>
        <fullName evidence="5">AsnC family transcriptional regulator</fullName>
    </submittedName>
</protein>
<sequence length="167" mass="18755">MKKLGLDATDIRILSAVQSHGQLSKTRLSEIVNISATPCWARLDRLKAAGFIKGYHADIALHRVCDFTQVMVTVSLTHHRKADFDRFEAWVNRRDEITECIATGGGMDYVMKTVCPTLSAFQALMQDMLEADLPVDRYMTYIATRQVKATRPNIARLAGSVPRDRTV</sequence>
<dbReference type="InterPro" id="IPR036390">
    <property type="entry name" value="WH_DNA-bd_sf"/>
</dbReference>
<accession>A0A225NLP2</accession>
<dbReference type="AlphaFoldDB" id="A0A225NLP2"/>
<evidence type="ECO:0000313" key="5">
    <source>
        <dbReference type="EMBL" id="OWU74853.1"/>
    </source>
</evidence>
<dbReference type="PANTHER" id="PTHR30154:SF46">
    <property type="entry name" value="TRANSCRIPTIONAL REGULATORY PROTEIN"/>
    <property type="match status" value="1"/>
</dbReference>
<dbReference type="Proteomes" id="UP000215377">
    <property type="component" value="Unassembled WGS sequence"/>
</dbReference>
<name>A0A225NLP2_9RHOB</name>
<dbReference type="InterPro" id="IPR011008">
    <property type="entry name" value="Dimeric_a/b-barrel"/>
</dbReference>
<dbReference type="GO" id="GO:0043565">
    <property type="term" value="F:sequence-specific DNA binding"/>
    <property type="evidence" value="ECO:0007669"/>
    <property type="project" value="InterPro"/>
</dbReference>
<dbReference type="PANTHER" id="PTHR30154">
    <property type="entry name" value="LEUCINE-RESPONSIVE REGULATORY PROTEIN"/>
    <property type="match status" value="1"/>
</dbReference>
<keyword evidence="3" id="KW-0804">Transcription</keyword>
<dbReference type="RefSeq" id="WP_088649654.1">
    <property type="nucleotide sequence ID" value="NZ_AQQR01000003.1"/>
</dbReference>
<reference evidence="5 6" key="1">
    <citation type="submission" date="2013-04" db="EMBL/GenBank/DDBJ databases">
        <title>Oceanicola sp. 22II1-22F33 Genome Sequencing.</title>
        <authorList>
            <person name="Lai Q."/>
            <person name="Li G."/>
            <person name="Shao Z."/>
        </authorList>
    </citation>
    <scope>NUCLEOTIDE SEQUENCE [LARGE SCALE GENOMIC DNA]</scope>
    <source>
        <strain evidence="5 6">22II1-22F33</strain>
    </source>
</reference>
<dbReference type="SUPFAM" id="SSF54909">
    <property type="entry name" value="Dimeric alpha+beta barrel"/>
    <property type="match status" value="1"/>
</dbReference>
<dbReference type="InterPro" id="IPR019888">
    <property type="entry name" value="Tscrpt_reg_AsnC-like"/>
</dbReference>
<dbReference type="OrthoDB" id="9803143at2"/>
<dbReference type="EMBL" id="AQQR01000003">
    <property type="protein sequence ID" value="OWU74853.1"/>
    <property type="molecule type" value="Genomic_DNA"/>
</dbReference>
<dbReference type="GO" id="GO:0005829">
    <property type="term" value="C:cytosol"/>
    <property type="evidence" value="ECO:0007669"/>
    <property type="project" value="TreeGrafter"/>
</dbReference>
<keyword evidence="2" id="KW-0238">DNA-binding</keyword>
<dbReference type="InterPro" id="IPR011991">
    <property type="entry name" value="ArsR-like_HTH"/>
</dbReference>
<dbReference type="PROSITE" id="PS50956">
    <property type="entry name" value="HTH_ASNC_2"/>
    <property type="match status" value="1"/>
</dbReference>
<evidence type="ECO:0000313" key="6">
    <source>
        <dbReference type="Proteomes" id="UP000215377"/>
    </source>
</evidence>
<keyword evidence="6" id="KW-1185">Reference proteome</keyword>
<dbReference type="CDD" id="cd00090">
    <property type="entry name" value="HTH_ARSR"/>
    <property type="match status" value="1"/>
</dbReference>
<evidence type="ECO:0000256" key="2">
    <source>
        <dbReference type="ARBA" id="ARBA00023125"/>
    </source>
</evidence>
<evidence type="ECO:0000259" key="4">
    <source>
        <dbReference type="PROSITE" id="PS50956"/>
    </source>
</evidence>
<evidence type="ECO:0000256" key="3">
    <source>
        <dbReference type="ARBA" id="ARBA00023163"/>
    </source>
</evidence>
<dbReference type="InterPro" id="IPR036388">
    <property type="entry name" value="WH-like_DNA-bd_sf"/>
</dbReference>
<comment type="caution">
    <text evidence="5">The sequence shown here is derived from an EMBL/GenBank/DDBJ whole genome shotgun (WGS) entry which is preliminary data.</text>
</comment>
<dbReference type="PRINTS" id="PR00033">
    <property type="entry name" value="HTHASNC"/>
</dbReference>
<dbReference type="Gene3D" id="1.10.10.10">
    <property type="entry name" value="Winged helix-like DNA-binding domain superfamily/Winged helix DNA-binding domain"/>
    <property type="match status" value="1"/>
</dbReference>